<gene>
    <name evidence="12" type="ORF">BJ085DRAFT_588</name>
</gene>
<evidence type="ECO:0000256" key="9">
    <source>
        <dbReference type="ARBA" id="ARBA00023136"/>
    </source>
</evidence>
<evidence type="ECO:0000256" key="7">
    <source>
        <dbReference type="ARBA" id="ARBA00022786"/>
    </source>
</evidence>
<dbReference type="GO" id="GO:0012505">
    <property type="term" value="C:endomembrane system"/>
    <property type="evidence" value="ECO:0007669"/>
    <property type="project" value="UniProtKB-SubCell"/>
</dbReference>
<evidence type="ECO:0000256" key="10">
    <source>
        <dbReference type="SAM" id="Phobius"/>
    </source>
</evidence>
<dbReference type="GO" id="GO:0061630">
    <property type="term" value="F:ubiquitin protein ligase activity"/>
    <property type="evidence" value="ECO:0007669"/>
    <property type="project" value="UniProtKB-EC"/>
</dbReference>
<evidence type="ECO:0000256" key="4">
    <source>
        <dbReference type="ARBA" id="ARBA00012483"/>
    </source>
</evidence>
<keyword evidence="6 10" id="KW-0812">Transmembrane</keyword>
<keyword evidence="8 10" id="KW-1133">Transmembrane helix</keyword>
<evidence type="ECO:0000313" key="13">
    <source>
        <dbReference type="Proteomes" id="UP000268162"/>
    </source>
</evidence>
<feature type="non-terminal residue" evidence="12">
    <location>
        <position position="345"/>
    </location>
</feature>
<comment type="pathway">
    <text evidence="3">Protein modification; protein ubiquitination.</text>
</comment>
<name>A0A4P9ZMZ9_9FUNG</name>
<comment type="catalytic activity">
    <reaction evidence="1">
        <text>S-ubiquitinyl-[E2 ubiquitin-conjugating enzyme]-L-cysteine + [acceptor protein]-L-lysine = [E2 ubiquitin-conjugating enzyme]-L-cysteine + N(6)-ubiquitinyl-[acceptor protein]-L-lysine.</text>
        <dbReference type="EC" id="2.3.2.27"/>
    </reaction>
</comment>
<dbReference type="Pfam" id="PF11145">
    <property type="entry name" value="DUF2921"/>
    <property type="match status" value="1"/>
</dbReference>
<evidence type="ECO:0000313" key="12">
    <source>
        <dbReference type="EMBL" id="RKP34677.1"/>
    </source>
</evidence>
<keyword evidence="9 10" id="KW-0472">Membrane</keyword>
<evidence type="ECO:0000256" key="8">
    <source>
        <dbReference type="ARBA" id="ARBA00022989"/>
    </source>
</evidence>
<keyword evidence="7" id="KW-0833">Ubl conjugation pathway</keyword>
<evidence type="ECO:0000256" key="3">
    <source>
        <dbReference type="ARBA" id="ARBA00004906"/>
    </source>
</evidence>
<comment type="subcellular location">
    <subcellularLocation>
        <location evidence="2">Endomembrane system</location>
        <topology evidence="2">Multi-pass membrane protein</topology>
    </subcellularLocation>
</comment>
<accession>A0A4P9ZMZ9</accession>
<dbReference type="STRING" id="215637.A0A4P9ZMZ9"/>
<sequence>CHYDLYVQLQPVSADINSNDLAELEEELRIPTGISTIAPPPLNAAIFMYSSTCGTLWTTEETPFLRGTKSEIYETKAIHFAVFSLIIGCIQVWLTIHQIDYALTPSSITKVSYWSICLQTLIDAYTLVFVLSFALISAHLFLPFVAAAFFTFTLASICEMRYLLIIWKVQQPESGGPVLNEGQITGTLYLHISAMFLAGLTLIYIAADAVTVFQTTLLRIMLTVLFSFWIPQIIRNAQRGSSHALSPRYLWGITATRLAYPLYALGCSESIFADQAPYPEVFHLVAYLGLQIGVLTLQDYLGPRFFLPARLIPPTYNYHPLLPPLDPEAAAGNDPSDGAARDCAI</sequence>
<reference evidence="13" key="1">
    <citation type="journal article" date="2018" name="Nat. Microbiol.">
        <title>Leveraging single-cell genomics to expand the fungal tree of life.</title>
        <authorList>
            <person name="Ahrendt S.R."/>
            <person name="Quandt C.A."/>
            <person name="Ciobanu D."/>
            <person name="Clum A."/>
            <person name="Salamov A."/>
            <person name="Andreopoulos B."/>
            <person name="Cheng J.F."/>
            <person name="Woyke T."/>
            <person name="Pelin A."/>
            <person name="Henrissat B."/>
            <person name="Reynolds N.K."/>
            <person name="Benny G.L."/>
            <person name="Smith M.E."/>
            <person name="James T.Y."/>
            <person name="Grigoriev I.V."/>
        </authorList>
    </citation>
    <scope>NUCLEOTIDE SEQUENCE [LARGE SCALE GENOMIC DNA]</scope>
    <source>
        <strain evidence="13">RSA 468</strain>
    </source>
</reference>
<feature type="transmembrane region" description="Helical" evidence="10">
    <location>
        <begin position="116"/>
        <end position="138"/>
    </location>
</feature>
<feature type="non-terminal residue" evidence="12">
    <location>
        <position position="1"/>
    </location>
</feature>
<feature type="transmembrane region" description="Helical" evidence="10">
    <location>
        <begin position="188"/>
        <end position="206"/>
    </location>
</feature>
<evidence type="ECO:0000259" key="11">
    <source>
        <dbReference type="Pfam" id="PF11145"/>
    </source>
</evidence>
<feature type="transmembrane region" description="Helical" evidence="10">
    <location>
        <begin position="212"/>
        <end position="230"/>
    </location>
</feature>
<evidence type="ECO:0000256" key="5">
    <source>
        <dbReference type="ARBA" id="ARBA00022679"/>
    </source>
</evidence>
<dbReference type="EC" id="2.3.2.27" evidence="4"/>
<keyword evidence="5" id="KW-0808">Transferase</keyword>
<feature type="transmembrane region" description="Helical" evidence="10">
    <location>
        <begin position="144"/>
        <end position="167"/>
    </location>
</feature>
<evidence type="ECO:0000256" key="1">
    <source>
        <dbReference type="ARBA" id="ARBA00000900"/>
    </source>
</evidence>
<dbReference type="AlphaFoldDB" id="A0A4P9ZMZ9"/>
<organism evidence="12 13">
    <name type="scientific">Dimargaris cristalligena</name>
    <dbReference type="NCBI Taxonomy" id="215637"/>
    <lineage>
        <taxon>Eukaryota</taxon>
        <taxon>Fungi</taxon>
        <taxon>Fungi incertae sedis</taxon>
        <taxon>Zoopagomycota</taxon>
        <taxon>Kickxellomycotina</taxon>
        <taxon>Dimargaritomycetes</taxon>
        <taxon>Dimargaritales</taxon>
        <taxon>Dimargaritaceae</taxon>
        <taxon>Dimargaris</taxon>
    </lineage>
</organism>
<dbReference type="Proteomes" id="UP000268162">
    <property type="component" value="Unassembled WGS sequence"/>
</dbReference>
<protein>
    <recommendedName>
        <fullName evidence="4">RING-type E3 ubiquitin transferase</fullName>
        <ecNumber evidence="4">2.3.2.27</ecNumber>
    </recommendedName>
</protein>
<dbReference type="EMBL" id="ML003111">
    <property type="protein sequence ID" value="RKP34677.1"/>
    <property type="molecule type" value="Genomic_DNA"/>
</dbReference>
<feature type="transmembrane region" description="Helical" evidence="10">
    <location>
        <begin position="77"/>
        <end position="96"/>
    </location>
</feature>
<evidence type="ECO:0000256" key="2">
    <source>
        <dbReference type="ARBA" id="ARBA00004127"/>
    </source>
</evidence>
<evidence type="ECO:0000256" key="6">
    <source>
        <dbReference type="ARBA" id="ARBA00022692"/>
    </source>
</evidence>
<feature type="domain" description="SWEET-like" evidence="11">
    <location>
        <begin position="73"/>
        <end position="311"/>
    </location>
</feature>
<proteinExistence type="predicted"/>
<keyword evidence="13" id="KW-1185">Reference proteome</keyword>
<dbReference type="InterPro" id="IPR021319">
    <property type="entry name" value="DUF2921"/>
</dbReference>